<evidence type="ECO:0000313" key="2">
    <source>
        <dbReference type="EMBL" id="KEQ17840.1"/>
    </source>
</evidence>
<gene>
    <name evidence="2" type="ORF">GZ78_09300</name>
</gene>
<protein>
    <submittedName>
        <fullName evidence="2">Uncharacterized protein</fullName>
    </submittedName>
</protein>
<feature type="compositionally biased region" description="Basic and acidic residues" evidence="1">
    <location>
        <begin position="1"/>
        <end position="14"/>
    </location>
</feature>
<dbReference type="Proteomes" id="UP000028073">
    <property type="component" value="Unassembled WGS sequence"/>
</dbReference>
<comment type="caution">
    <text evidence="2">The sequence shown here is derived from an EMBL/GenBank/DDBJ whole genome shotgun (WGS) entry which is preliminary data.</text>
</comment>
<dbReference type="EMBL" id="JOKH01000002">
    <property type="protein sequence ID" value="KEQ17840.1"/>
    <property type="molecule type" value="Genomic_DNA"/>
</dbReference>
<proteinExistence type="predicted"/>
<feature type="region of interest" description="Disordered" evidence="1">
    <location>
        <begin position="1"/>
        <end position="20"/>
    </location>
</feature>
<dbReference type="AlphaFoldDB" id="A0A081NHB7"/>
<organism evidence="2 3">
    <name type="scientific">Endozoicomonas numazuensis</name>
    <dbReference type="NCBI Taxonomy" id="1137799"/>
    <lineage>
        <taxon>Bacteria</taxon>
        <taxon>Pseudomonadati</taxon>
        <taxon>Pseudomonadota</taxon>
        <taxon>Gammaproteobacteria</taxon>
        <taxon>Oceanospirillales</taxon>
        <taxon>Endozoicomonadaceae</taxon>
        <taxon>Endozoicomonas</taxon>
    </lineage>
</organism>
<evidence type="ECO:0000256" key="1">
    <source>
        <dbReference type="SAM" id="MobiDB-lite"/>
    </source>
</evidence>
<reference evidence="2 3" key="1">
    <citation type="submission" date="2014-06" db="EMBL/GenBank/DDBJ databases">
        <title>Whole Genome Sequences of Three Symbiotic Endozoicomonas Bacteria.</title>
        <authorList>
            <person name="Neave M.J."/>
            <person name="Apprill A."/>
            <person name="Voolstra C.R."/>
        </authorList>
    </citation>
    <scope>NUCLEOTIDE SEQUENCE [LARGE SCALE GENOMIC DNA]</scope>
    <source>
        <strain evidence="2 3">DSM 25634</strain>
    </source>
</reference>
<keyword evidence="3" id="KW-1185">Reference proteome</keyword>
<evidence type="ECO:0000313" key="3">
    <source>
        <dbReference type="Proteomes" id="UP000028073"/>
    </source>
</evidence>
<name>A0A081NHB7_9GAMM</name>
<accession>A0A081NHB7</accession>
<sequence length="68" mass="7935">MKVRHESDQNNGKKADRRHWSIRKARMPIQTETVSGSGFLEMSFPKSEQQKFYDPVSWVITNVQLNIA</sequence>